<keyword evidence="3" id="KW-0813">Transport</keyword>
<feature type="transmembrane region" description="Helical" evidence="8">
    <location>
        <begin position="278"/>
        <end position="298"/>
    </location>
</feature>
<dbReference type="GO" id="GO:0005886">
    <property type="term" value="C:plasma membrane"/>
    <property type="evidence" value="ECO:0007669"/>
    <property type="project" value="UniProtKB-SubCell"/>
</dbReference>
<protein>
    <recommendedName>
        <fullName evidence="11">AEC family transporter</fullName>
    </recommendedName>
</protein>
<evidence type="ECO:0000256" key="4">
    <source>
        <dbReference type="ARBA" id="ARBA00022475"/>
    </source>
</evidence>
<dbReference type="InterPro" id="IPR004776">
    <property type="entry name" value="Mem_transp_PIN-like"/>
</dbReference>
<dbReference type="RefSeq" id="WP_179542711.1">
    <property type="nucleotide sequence ID" value="NZ_BAAALL010000001.1"/>
</dbReference>
<comment type="subcellular location">
    <subcellularLocation>
        <location evidence="1">Cell membrane</location>
        <topology evidence="1">Multi-pass membrane protein</topology>
    </subcellularLocation>
</comment>
<dbReference type="GO" id="GO:0055085">
    <property type="term" value="P:transmembrane transport"/>
    <property type="evidence" value="ECO:0007669"/>
    <property type="project" value="InterPro"/>
</dbReference>
<dbReference type="InterPro" id="IPR038770">
    <property type="entry name" value="Na+/solute_symporter_sf"/>
</dbReference>
<keyword evidence="5 8" id="KW-0812">Transmembrane</keyword>
<comment type="caution">
    <text evidence="9">The sequence shown here is derived from an EMBL/GenBank/DDBJ whole genome shotgun (WGS) entry which is preliminary data.</text>
</comment>
<feature type="transmembrane region" description="Helical" evidence="8">
    <location>
        <begin position="310"/>
        <end position="328"/>
    </location>
</feature>
<dbReference type="EMBL" id="JACCFY010000001">
    <property type="protein sequence ID" value="NYJ79499.1"/>
    <property type="molecule type" value="Genomic_DNA"/>
</dbReference>
<evidence type="ECO:0000256" key="7">
    <source>
        <dbReference type="ARBA" id="ARBA00023136"/>
    </source>
</evidence>
<sequence>MLTTIAPMFLVLVVGFLAGFASRFRGFQGALNAFVFYFGLPAFVFSAVVAAPPTGRFPVGAVIIAAMVTLALSVGTYGTAHLLGSRARAGAAPTSLAATFGNVGYFGIPITLSTIGPEAALAAGIIHLVHNMIYMTGYPVVRTALGGAETTPPGPGDAGDTSSEVGFRSAWRRRLWPIVRRAVLLNPIALSMAAALLVVMTPLAPPQVFSEGVEMIGQTAVPLALFAVGLAMHPALEGIRSGGVPKRSIALGTGVKLLLLPGVTWLAVLPFLDHLGPVWAATLVLMAAMPSSTTVFIFSEEYDGDGRLAAAILVAGTVLSVVTLPMIAELLQI</sequence>
<evidence type="ECO:0000256" key="3">
    <source>
        <dbReference type="ARBA" id="ARBA00022448"/>
    </source>
</evidence>
<evidence type="ECO:0008006" key="11">
    <source>
        <dbReference type="Google" id="ProtNLM"/>
    </source>
</evidence>
<comment type="similarity">
    <text evidence="2">Belongs to the auxin efflux carrier (TC 2.A.69) family.</text>
</comment>
<evidence type="ECO:0000256" key="2">
    <source>
        <dbReference type="ARBA" id="ARBA00010145"/>
    </source>
</evidence>
<dbReference type="PANTHER" id="PTHR36838:SF3">
    <property type="entry name" value="TRANSPORTER AUXIN EFFLUX CARRIER EC FAMILY"/>
    <property type="match status" value="1"/>
</dbReference>
<gene>
    <name evidence="9" type="ORF">HNR09_002910</name>
</gene>
<reference evidence="9 10" key="1">
    <citation type="submission" date="2020-07" db="EMBL/GenBank/DDBJ databases">
        <title>Sequencing the genomes of 1000 actinobacteria strains.</title>
        <authorList>
            <person name="Klenk H.-P."/>
        </authorList>
    </citation>
    <scope>NUCLEOTIDE SEQUENCE [LARGE SCALE GENOMIC DNA]</scope>
    <source>
        <strain evidence="9 10">DSM 15475</strain>
    </source>
</reference>
<feature type="transmembrane region" description="Helical" evidence="8">
    <location>
        <begin position="215"/>
        <end position="236"/>
    </location>
</feature>
<evidence type="ECO:0000256" key="8">
    <source>
        <dbReference type="SAM" id="Phobius"/>
    </source>
</evidence>
<dbReference type="Gene3D" id="1.20.1530.20">
    <property type="match status" value="1"/>
</dbReference>
<keyword evidence="6 8" id="KW-1133">Transmembrane helix</keyword>
<dbReference type="Proteomes" id="UP000535437">
    <property type="component" value="Unassembled WGS sequence"/>
</dbReference>
<evidence type="ECO:0000256" key="5">
    <source>
        <dbReference type="ARBA" id="ARBA00022692"/>
    </source>
</evidence>
<dbReference type="Pfam" id="PF03547">
    <property type="entry name" value="Mem_trans"/>
    <property type="match status" value="1"/>
</dbReference>
<keyword evidence="10" id="KW-1185">Reference proteome</keyword>
<feature type="transmembrane region" description="Helical" evidence="8">
    <location>
        <begin position="31"/>
        <end position="51"/>
    </location>
</feature>
<accession>A0A7Z0GP50</accession>
<feature type="transmembrane region" description="Helical" evidence="8">
    <location>
        <begin position="6"/>
        <end position="24"/>
    </location>
</feature>
<organism evidence="9 10">
    <name type="scientific">Nesterenkonia xinjiangensis</name>
    <dbReference type="NCBI Taxonomy" id="225327"/>
    <lineage>
        <taxon>Bacteria</taxon>
        <taxon>Bacillati</taxon>
        <taxon>Actinomycetota</taxon>
        <taxon>Actinomycetes</taxon>
        <taxon>Micrococcales</taxon>
        <taxon>Micrococcaceae</taxon>
        <taxon>Nesterenkonia</taxon>
    </lineage>
</organism>
<keyword evidence="7 8" id="KW-0472">Membrane</keyword>
<evidence type="ECO:0000256" key="1">
    <source>
        <dbReference type="ARBA" id="ARBA00004651"/>
    </source>
</evidence>
<proteinExistence type="inferred from homology"/>
<name>A0A7Z0GP50_9MICC</name>
<feature type="transmembrane region" description="Helical" evidence="8">
    <location>
        <begin position="248"/>
        <end position="272"/>
    </location>
</feature>
<feature type="transmembrane region" description="Helical" evidence="8">
    <location>
        <begin position="182"/>
        <end position="203"/>
    </location>
</feature>
<dbReference type="AlphaFoldDB" id="A0A7Z0GP50"/>
<keyword evidence="4" id="KW-1003">Cell membrane</keyword>
<feature type="transmembrane region" description="Helical" evidence="8">
    <location>
        <begin position="57"/>
        <end position="78"/>
    </location>
</feature>
<dbReference type="PANTHER" id="PTHR36838">
    <property type="entry name" value="AUXIN EFFLUX CARRIER FAMILY PROTEIN"/>
    <property type="match status" value="1"/>
</dbReference>
<evidence type="ECO:0000313" key="9">
    <source>
        <dbReference type="EMBL" id="NYJ79499.1"/>
    </source>
</evidence>
<evidence type="ECO:0000313" key="10">
    <source>
        <dbReference type="Proteomes" id="UP000535437"/>
    </source>
</evidence>
<evidence type="ECO:0000256" key="6">
    <source>
        <dbReference type="ARBA" id="ARBA00022989"/>
    </source>
</evidence>